<proteinExistence type="predicted"/>
<evidence type="ECO:0000313" key="1">
    <source>
        <dbReference type="EMBL" id="GAL92726.1"/>
    </source>
</evidence>
<organism evidence="1 2">
    <name type="scientific">Microcystis aeruginosa NIES-44</name>
    <dbReference type="NCBI Taxonomy" id="449439"/>
    <lineage>
        <taxon>Bacteria</taxon>
        <taxon>Bacillati</taxon>
        <taxon>Cyanobacteriota</taxon>
        <taxon>Cyanophyceae</taxon>
        <taxon>Oscillatoriophycideae</taxon>
        <taxon>Chroococcales</taxon>
        <taxon>Microcystaceae</taxon>
        <taxon>Microcystis</taxon>
    </lineage>
</organism>
<dbReference type="AlphaFoldDB" id="A0A0A1VTT9"/>
<gene>
    <name evidence="1" type="ORF">N44_01284</name>
</gene>
<protein>
    <submittedName>
        <fullName evidence="1">Uncharacterized protein</fullName>
    </submittedName>
</protein>
<dbReference type="EMBL" id="BBPA01000024">
    <property type="protein sequence ID" value="GAL92726.1"/>
    <property type="molecule type" value="Genomic_DNA"/>
</dbReference>
<name>A0A0A1VTT9_MICAE</name>
<comment type="caution">
    <text evidence="1">The sequence shown here is derived from an EMBL/GenBank/DDBJ whole genome shotgun (WGS) entry which is preliminary data.</text>
</comment>
<dbReference type="Proteomes" id="UP000030321">
    <property type="component" value="Unassembled WGS sequence"/>
</dbReference>
<evidence type="ECO:0000313" key="2">
    <source>
        <dbReference type="Proteomes" id="UP000030321"/>
    </source>
</evidence>
<accession>A0A0A1VTT9</accession>
<reference evidence="2" key="1">
    <citation type="journal article" date="2015" name="Genome">
        <title>Whole Genome Sequence of the Non-Microcystin-Producing Microcystis aeruginosa Strain NIES-44.</title>
        <authorList>
            <person name="Okano K."/>
            <person name="Miyata N."/>
            <person name="Ozaki Y."/>
        </authorList>
    </citation>
    <scope>NUCLEOTIDE SEQUENCE [LARGE SCALE GENOMIC DNA]</scope>
    <source>
        <strain evidence="2">NIES-44</strain>
    </source>
</reference>
<sequence>MLEELLPKLIPPEISYIYIGHQGKQDLAKSIPIKLKAFNKSSPNTKFIIVHDQDSHDCQKLKKELGEICQNASDAQVLIRIICHEL</sequence>